<evidence type="ECO:0000259" key="9">
    <source>
        <dbReference type="Pfam" id="PF12804"/>
    </source>
</evidence>
<dbReference type="PANTHER" id="PTHR19136:SF81">
    <property type="entry name" value="MOLYBDENUM COFACTOR GUANYLYLTRANSFERASE"/>
    <property type="match status" value="1"/>
</dbReference>
<dbReference type="Proteomes" id="UP000515277">
    <property type="component" value="Chromosome"/>
</dbReference>
<dbReference type="EMBL" id="CP060201">
    <property type="protein sequence ID" value="QNH76874.1"/>
    <property type="molecule type" value="Genomic_DNA"/>
</dbReference>
<comment type="domain">
    <text evidence="8">The N-terminal domain determines nucleotide recognition and specific binding, while the C-terminal domain determines the specific binding to the target protein.</text>
</comment>
<feature type="domain" description="MobA-like NTP transferase" evidence="9">
    <location>
        <begin position="17"/>
        <end position="169"/>
    </location>
</feature>
<dbReference type="InterPro" id="IPR029044">
    <property type="entry name" value="Nucleotide-diphossugar_trans"/>
</dbReference>
<dbReference type="SUPFAM" id="SSF53448">
    <property type="entry name" value="Nucleotide-diphospho-sugar transferases"/>
    <property type="match status" value="1"/>
</dbReference>
<accession>A0A7G8YMH6</accession>
<keyword evidence="4 8" id="KW-0547">Nucleotide-binding</keyword>
<dbReference type="CDD" id="cd02503">
    <property type="entry name" value="MobA"/>
    <property type="match status" value="1"/>
</dbReference>
<comment type="similarity">
    <text evidence="8">Belongs to the MobA family.</text>
</comment>
<keyword evidence="3 8" id="KW-0479">Metal-binding</keyword>
<dbReference type="HAMAP" id="MF_00316">
    <property type="entry name" value="MobA"/>
    <property type="match status" value="1"/>
</dbReference>
<dbReference type="RefSeq" id="WP_179600895.1">
    <property type="nucleotide sequence ID" value="NZ_CP060201.1"/>
</dbReference>
<dbReference type="PANTHER" id="PTHR19136">
    <property type="entry name" value="MOLYBDENUM COFACTOR GUANYLYLTRANSFERASE"/>
    <property type="match status" value="1"/>
</dbReference>
<dbReference type="GO" id="GO:1902758">
    <property type="term" value="P:bis(molybdopterin guanine dinucleotide)molybdenum biosynthetic process"/>
    <property type="evidence" value="ECO:0007669"/>
    <property type="project" value="TreeGrafter"/>
</dbReference>
<evidence type="ECO:0000256" key="8">
    <source>
        <dbReference type="HAMAP-Rule" id="MF_00316"/>
    </source>
</evidence>
<dbReference type="GO" id="GO:0061603">
    <property type="term" value="F:molybdenum cofactor guanylyltransferase activity"/>
    <property type="evidence" value="ECO:0007669"/>
    <property type="project" value="UniProtKB-EC"/>
</dbReference>
<dbReference type="GO" id="GO:0046872">
    <property type="term" value="F:metal ion binding"/>
    <property type="evidence" value="ECO:0007669"/>
    <property type="project" value="UniProtKB-KW"/>
</dbReference>
<evidence type="ECO:0000256" key="2">
    <source>
        <dbReference type="ARBA" id="ARBA00022679"/>
    </source>
</evidence>
<feature type="binding site" evidence="8">
    <location>
        <position position="108"/>
    </location>
    <ligand>
        <name>Mg(2+)</name>
        <dbReference type="ChEBI" id="CHEBI:18420"/>
    </ligand>
</feature>
<evidence type="ECO:0000313" key="11">
    <source>
        <dbReference type="Proteomes" id="UP000515277"/>
    </source>
</evidence>
<sequence>MTPTHPAPPLSPPCSILLLAGGRGARMGGRDKGLVAWQGRPLIAHVQAVVRPFSDDLIISCNRNAEQYRPYADRLVADQQADFPGPMAGVLAGLAAARHPWLLVLACDAPRIDAALIQALLDARDNDARPVMVQQAGQWQPMFSLMPTALLGDLRQAWDHGERSLLRALATHGLKPLPCAADDPRLSNFNTPELLSETGPKPLA</sequence>
<comment type="subunit">
    <text evidence="8">Monomer.</text>
</comment>
<protein>
    <recommendedName>
        <fullName evidence="8">Molybdenum cofactor guanylyltransferase</fullName>
        <shortName evidence="8">MoCo guanylyltransferase</shortName>
        <ecNumber evidence="8">2.7.7.77</ecNumber>
    </recommendedName>
    <alternativeName>
        <fullName evidence="8">GTP:molybdopterin guanylyltransferase</fullName>
    </alternativeName>
    <alternativeName>
        <fullName evidence="8">Mo-MPT guanylyltransferase</fullName>
    </alternativeName>
    <alternativeName>
        <fullName evidence="8">Molybdopterin guanylyltransferase</fullName>
    </alternativeName>
    <alternativeName>
        <fullName evidence="8">Molybdopterin-guanine dinucleotide synthase</fullName>
        <shortName evidence="8">MGD synthase</shortName>
    </alternativeName>
</protein>
<dbReference type="GO" id="GO:0005737">
    <property type="term" value="C:cytoplasm"/>
    <property type="evidence" value="ECO:0007669"/>
    <property type="project" value="UniProtKB-SubCell"/>
</dbReference>
<evidence type="ECO:0000256" key="5">
    <source>
        <dbReference type="ARBA" id="ARBA00022842"/>
    </source>
</evidence>
<comment type="catalytic activity">
    <reaction evidence="8">
        <text>Mo-molybdopterin + GTP + H(+) = Mo-molybdopterin guanine dinucleotide + diphosphate</text>
        <dbReference type="Rhea" id="RHEA:34243"/>
        <dbReference type="ChEBI" id="CHEBI:15378"/>
        <dbReference type="ChEBI" id="CHEBI:33019"/>
        <dbReference type="ChEBI" id="CHEBI:37565"/>
        <dbReference type="ChEBI" id="CHEBI:71302"/>
        <dbReference type="ChEBI" id="CHEBI:71310"/>
        <dbReference type="EC" id="2.7.7.77"/>
    </reaction>
</comment>
<evidence type="ECO:0000256" key="3">
    <source>
        <dbReference type="ARBA" id="ARBA00022723"/>
    </source>
</evidence>
<comment type="cofactor">
    <cofactor evidence="8">
        <name>Mg(2+)</name>
        <dbReference type="ChEBI" id="CHEBI:18420"/>
    </cofactor>
</comment>
<dbReference type="GO" id="GO:0005525">
    <property type="term" value="F:GTP binding"/>
    <property type="evidence" value="ECO:0007669"/>
    <property type="project" value="UniProtKB-UniRule"/>
</dbReference>
<keyword evidence="5 8" id="KW-0460">Magnesium</keyword>
<dbReference type="Gene3D" id="3.90.550.10">
    <property type="entry name" value="Spore Coat Polysaccharide Biosynthesis Protein SpsA, Chain A"/>
    <property type="match status" value="1"/>
</dbReference>
<feature type="binding site" evidence="8">
    <location>
        <position position="32"/>
    </location>
    <ligand>
        <name>GTP</name>
        <dbReference type="ChEBI" id="CHEBI:37565"/>
    </ligand>
</feature>
<evidence type="ECO:0000256" key="7">
    <source>
        <dbReference type="ARBA" id="ARBA00023150"/>
    </source>
</evidence>
<gene>
    <name evidence="8 10" type="primary">mobA</name>
    <name evidence="10" type="ORF">GGI48_26990</name>
</gene>
<feature type="binding site" evidence="8">
    <location>
        <position position="78"/>
    </location>
    <ligand>
        <name>GTP</name>
        <dbReference type="ChEBI" id="CHEBI:37565"/>
    </ligand>
</feature>
<evidence type="ECO:0000256" key="1">
    <source>
        <dbReference type="ARBA" id="ARBA00022490"/>
    </source>
</evidence>
<dbReference type="AlphaFoldDB" id="A0A7G8YMH6"/>
<organism evidence="10 11">
    <name type="scientific">Pseudomonas protegens</name>
    <dbReference type="NCBI Taxonomy" id="380021"/>
    <lineage>
        <taxon>Bacteria</taxon>
        <taxon>Pseudomonadati</taxon>
        <taxon>Pseudomonadota</taxon>
        <taxon>Gammaproteobacteria</taxon>
        <taxon>Pseudomonadales</taxon>
        <taxon>Pseudomonadaceae</taxon>
        <taxon>Pseudomonas</taxon>
    </lineage>
</organism>
<comment type="function">
    <text evidence="8">Transfers a GMP moiety from GTP to Mo-molybdopterin (Mo-MPT) cofactor (Moco or molybdenum cofactor) to form Mo-molybdopterin guanine dinucleotide (Mo-MGD) cofactor.</text>
</comment>
<dbReference type="Pfam" id="PF12804">
    <property type="entry name" value="NTP_transf_3"/>
    <property type="match status" value="1"/>
</dbReference>
<evidence type="ECO:0000313" key="10">
    <source>
        <dbReference type="EMBL" id="QNH76874.1"/>
    </source>
</evidence>
<reference evidence="11" key="1">
    <citation type="journal article" date="2020" name="Microbiol. Resour. Announc.">
        <title>Complete genome sequences of four natural Pseudomonas isolates that catabolize a wide range of aromatic compounds relevant to lignin valorization.</title>
        <authorList>
            <person name="Hatmaker E.A."/>
            <person name="Presley G."/>
            <person name="Cannon O."/>
            <person name="Guss A.M."/>
            <person name="Elkins J.G."/>
        </authorList>
    </citation>
    <scope>NUCLEOTIDE SEQUENCE [LARGE SCALE GENOMIC DNA]</scope>
    <source>
        <strain evidence="11">H1F5C</strain>
    </source>
</reference>
<feature type="binding site" evidence="8">
    <location>
        <begin position="19"/>
        <end position="21"/>
    </location>
    <ligand>
        <name>GTP</name>
        <dbReference type="ChEBI" id="CHEBI:37565"/>
    </ligand>
</feature>
<dbReference type="NCBIfam" id="TIGR02665">
    <property type="entry name" value="molyb_mobA"/>
    <property type="match status" value="1"/>
</dbReference>
<evidence type="ECO:0000256" key="6">
    <source>
        <dbReference type="ARBA" id="ARBA00023134"/>
    </source>
</evidence>
<dbReference type="EC" id="2.7.7.77" evidence="8"/>
<keyword evidence="7 8" id="KW-0501">Molybdenum cofactor biosynthesis</keyword>
<comment type="subcellular location">
    <subcellularLocation>
        <location evidence="8">Cytoplasm</location>
    </subcellularLocation>
</comment>
<name>A0A7G8YMH6_9PSED</name>
<keyword evidence="6 8" id="KW-0342">GTP-binding</keyword>
<keyword evidence="1 8" id="KW-0963">Cytoplasm</keyword>
<feature type="binding site" evidence="8">
    <location>
        <position position="108"/>
    </location>
    <ligand>
        <name>GTP</name>
        <dbReference type="ChEBI" id="CHEBI:37565"/>
    </ligand>
</feature>
<dbReference type="InterPro" id="IPR025877">
    <property type="entry name" value="MobA-like_NTP_Trfase"/>
</dbReference>
<proteinExistence type="inferred from homology"/>
<dbReference type="InterPro" id="IPR013482">
    <property type="entry name" value="Molybde_CF_guanTrfase"/>
</dbReference>
<evidence type="ECO:0000256" key="4">
    <source>
        <dbReference type="ARBA" id="ARBA00022741"/>
    </source>
</evidence>
<keyword evidence="2 8" id="KW-0808">Transferase</keyword>
<comment type="caution">
    <text evidence="8">Lacks conserved residue(s) required for the propagation of feature annotation.</text>
</comment>
<keyword evidence="10" id="KW-0548">Nucleotidyltransferase</keyword>